<dbReference type="Pfam" id="PF13419">
    <property type="entry name" value="HAD_2"/>
    <property type="match status" value="1"/>
</dbReference>
<comment type="caution">
    <text evidence="5">The sequence shown here is derived from an EMBL/GenBank/DDBJ whole genome shotgun (WGS) entry which is preliminary data.</text>
</comment>
<dbReference type="InterPro" id="IPR036412">
    <property type="entry name" value="HAD-like_sf"/>
</dbReference>
<keyword evidence="6" id="KW-1185">Reference proteome</keyword>
<dbReference type="InterPro" id="IPR050155">
    <property type="entry name" value="HAD-like_hydrolase_sf"/>
</dbReference>
<evidence type="ECO:0000256" key="2">
    <source>
        <dbReference type="ARBA" id="ARBA00004818"/>
    </source>
</evidence>
<dbReference type="InterPro" id="IPR041492">
    <property type="entry name" value="HAD_2"/>
</dbReference>
<evidence type="ECO:0000313" key="6">
    <source>
        <dbReference type="Proteomes" id="UP000765338"/>
    </source>
</evidence>
<dbReference type="Proteomes" id="UP000765338">
    <property type="component" value="Unassembled WGS sequence"/>
</dbReference>
<dbReference type="InterPro" id="IPR006439">
    <property type="entry name" value="HAD-SF_hydro_IA"/>
</dbReference>
<dbReference type="SFLD" id="SFLDG01129">
    <property type="entry name" value="C1.5:_HAD__Beta-PGM__Phosphata"/>
    <property type="match status" value="1"/>
</dbReference>
<dbReference type="InterPro" id="IPR023198">
    <property type="entry name" value="PGP-like_dom2"/>
</dbReference>
<organism evidence="5 6">
    <name type="scientific">Bombella mellum</name>
    <dbReference type="NCBI Taxonomy" id="2039288"/>
    <lineage>
        <taxon>Bacteria</taxon>
        <taxon>Pseudomonadati</taxon>
        <taxon>Pseudomonadota</taxon>
        <taxon>Alphaproteobacteria</taxon>
        <taxon>Acetobacterales</taxon>
        <taxon>Acetobacteraceae</taxon>
        <taxon>Bombella</taxon>
    </lineage>
</organism>
<dbReference type="PANTHER" id="PTHR43434:SF1">
    <property type="entry name" value="PHOSPHOGLYCOLATE PHOSPHATASE"/>
    <property type="match status" value="1"/>
</dbReference>
<gene>
    <name evidence="5" type="ORF">CPA56_01245</name>
</gene>
<dbReference type="EC" id="3.1.3.18" evidence="4"/>
<dbReference type="Gene3D" id="3.40.50.1000">
    <property type="entry name" value="HAD superfamily/HAD-like"/>
    <property type="match status" value="1"/>
</dbReference>
<dbReference type="RefSeq" id="WP_182040232.1">
    <property type="nucleotide sequence ID" value="NZ_PDLY01000001.1"/>
</dbReference>
<reference evidence="5 6" key="1">
    <citation type="submission" date="2017-10" db="EMBL/GenBank/DDBJ databases">
        <authorList>
            <person name="Jakob F."/>
        </authorList>
    </citation>
    <scope>NUCLEOTIDE SEQUENCE [LARGE SCALE GENOMIC DNA]</scope>
    <source>
        <strain evidence="5 6">TMW 2.1889</strain>
    </source>
</reference>
<protein>
    <recommendedName>
        <fullName evidence="4">phosphoglycolate phosphatase</fullName>
        <ecNumber evidence="4">3.1.3.18</ecNumber>
    </recommendedName>
</protein>
<dbReference type="SFLD" id="SFLDS00003">
    <property type="entry name" value="Haloacid_Dehalogenase"/>
    <property type="match status" value="1"/>
</dbReference>
<dbReference type="InterPro" id="IPR023214">
    <property type="entry name" value="HAD_sf"/>
</dbReference>
<evidence type="ECO:0000256" key="3">
    <source>
        <dbReference type="ARBA" id="ARBA00006171"/>
    </source>
</evidence>
<name>A0ABR5ZQK3_9PROT</name>
<evidence type="ECO:0000256" key="4">
    <source>
        <dbReference type="ARBA" id="ARBA00013078"/>
    </source>
</evidence>
<dbReference type="PANTHER" id="PTHR43434">
    <property type="entry name" value="PHOSPHOGLYCOLATE PHOSPHATASE"/>
    <property type="match status" value="1"/>
</dbReference>
<sequence>MLRYPILLLDYDGTLAETRPAILRSLEEAFTDIGRTPPPRSYLKERLGKGDALQGFYQSIVDEGASMDEAQRYVAAYRQRYAQADEEETYLYDGAHEVLHILKERGYRLIAVSNKHGPTLRHSLARFHLEDCFEASLGAEEGLPRKPEREVFTQRLAHLLPGWEAGQFLMVGDTTADIDFAQTLGMDVCWASYGHGVADVCKALKPNYQLDSLWELPALLSRTES</sequence>
<evidence type="ECO:0000256" key="1">
    <source>
        <dbReference type="ARBA" id="ARBA00000830"/>
    </source>
</evidence>
<dbReference type="EMBL" id="PDLY01000001">
    <property type="protein sequence ID" value="MBA5726622.1"/>
    <property type="molecule type" value="Genomic_DNA"/>
</dbReference>
<proteinExistence type="inferred from homology"/>
<comment type="pathway">
    <text evidence="2">Organic acid metabolism; glycolate biosynthesis; glycolate from 2-phosphoglycolate: step 1/1.</text>
</comment>
<accession>A0ABR5ZQK3</accession>
<evidence type="ECO:0000313" key="5">
    <source>
        <dbReference type="EMBL" id="MBA5726622.1"/>
    </source>
</evidence>
<dbReference type="NCBIfam" id="TIGR01549">
    <property type="entry name" value="HAD-SF-IA-v1"/>
    <property type="match status" value="1"/>
</dbReference>
<dbReference type="Gene3D" id="1.10.150.240">
    <property type="entry name" value="Putative phosphatase, domain 2"/>
    <property type="match status" value="1"/>
</dbReference>
<dbReference type="SUPFAM" id="SSF56784">
    <property type="entry name" value="HAD-like"/>
    <property type="match status" value="1"/>
</dbReference>
<comment type="catalytic activity">
    <reaction evidence="1">
        <text>2-phosphoglycolate + H2O = glycolate + phosphate</text>
        <dbReference type="Rhea" id="RHEA:14369"/>
        <dbReference type="ChEBI" id="CHEBI:15377"/>
        <dbReference type="ChEBI" id="CHEBI:29805"/>
        <dbReference type="ChEBI" id="CHEBI:43474"/>
        <dbReference type="ChEBI" id="CHEBI:58033"/>
        <dbReference type="EC" id="3.1.3.18"/>
    </reaction>
</comment>
<comment type="similarity">
    <text evidence="3">Belongs to the HAD-like hydrolase superfamily. CbbY/CbbZ/Gph/YieH family.</text>
</comment>